<evidence type="ECO:0000313" key="7">
    <source>
        <dbReference type="Proteomes" id="UP001375382"/>
    </source>
</evidence>
<dbReference type="PANTHER" id="PTHR47892:SF1">
    <property type="entry name" value="UNIVERSAL STRESS PROTEIN E"/>
    <property type="match status" value="1"/>
</dbReference>
<dbReference type="EMBL" id="JALAAR010000001">
    <property type="protein sequence ID" value="MEH8015732.1"/>
    <property type="molecule type" value="Genomic_DNA"/>
</dbReference>
<keyword evidence="7" id="KW-1185">Reference proteome</keyword>
<sequence>MKQAFKHLLVIQQDAPDDVQALSRAILLAKQHNSQLTVFKSFYRQLHSRHFDKQQADDDLALFVKQQQHSICQQIRSLTKEDIEFDIIISWREAEKPALARLLSHSNISMVIKLQQRQRGLLSALPVGLEHYLISDCHLPVWLVKPGYAEQEMNILACLNIDHVADDHQLINEAILDIGTELVGNVSDQLHIINCYCNDNYSMSLPYNQQQGFLPLPDIAAEHQQKLMPYLQQHQLPATCLHLSEGLPDDEIPRTATELHSQLAIIGNSHMSNMLSAVLGDTAHYLCQHTPCDVLIVKPLLQQAAPSRLL</sequence>
<dbReference type="Gene3D" id="3.40.50.12370">
    <property type="match status" value="1"/>
</dbReference>
<accession>A0ABU8C1C8</accession>
<evidence type="ECO:0000259" key="5">
    <source>
        <dbReference type="Pfam" id="PF00582"/>
    </source>
</evidence>
<proteinExistence type="inferred from homology"/>
<dbReference type="Proteomes" id="UP001375382">
    <property type="component" value="Unassembled WGS sequence"/>
</dbReference>
<dbReference type="Pfam" id="PF00582">
    <property type="entry name" value="Usp"/>
    <property type="match status" value="1"/>
</dbReference>
<organism evidence="6 7">
    <name type="scientific">Rheinheimera muenzenbergensis</name>
    <dbReference type="NCBI Taxonomy" id="1193628"/>
    <lineage>
        <taxon>Bacteria</taxon>
        <taxon>Pseudomonadati</taxon>
        <taxon>Pseudomonadota</taxon>
        <taxon>Gammaproteobacteria</taxon>
        <taxon>Chromatiales</taxon>
        <taxon>Chromatiaceae</taxon>
        <taxon>Rheinheimera</taxon>
    </lineage>
</organism>
<feature type="domain" description="UspA" evidence="5">
    <location>
        <begin position="167"/>
        <end position="298"/>
    </location>
</feature>
<evidence type="ECO:0000256" key="1">
    <source>
        <dbReference type="ARBA" id="ARBA00004496"/>
    </source>
</evidence>
<comment type="caution">
    <text evidence="6">The sequence shown here is derived from an EMBL/GenBank/DDBJ whole genome shotgun (WGS) entry which is preliminary data.</text>
</comment>
<keyword evidence="3" id="KW-0963">Cytoplasm</keyword>
<evidence type="ECO:0000256" key="2">
    <source>
        <dbReference type="ARBA" id="ARBA00008791"/>
    </source>
</evidence>
<comment type="subcellular location">
    <subcellularLocation>
        <location evidence="1">Cytoplasm</location>
    </subcellularLocation>
</comment>
<dbReference type="SUPFAM" id="SSF52402">
    <property type="entry name" value="Adenine nucleotide alpha hydrolases-like"/>
    <property type="match status" value="2"/>
</dbReference>
<comment type="similarity">
    <text evidence="2">Belongs to the universal stress protein A family.</text>
</comment>
<comment type="function">
    <text evidence="4">Required for resistance to DNA-damaging agents.</text>
</comment>
<dbReference type="RefSeq" id="WP_335734153.1">
    <property type="nucleotide sequence ID" value="NZ_JALAAR010000001.1"/>
</dbReference>
<evidence type="ECO:0000256" key="3">
    <source>
        <dbReference type="ARBA" id="ARBA00022490"/>
    </source>
</evidence>
<gene>
    <name evidence="6" type="ORF">MN202_00670</name>
</gene>
<evidence type="ECO:0000313" key="6">
    <source>
        <dbReference type="EMBL" id="MEH8015732.1"/>
    </source>
</evidence>
<reference evidence="6 7" key="1">
    <citation type="journal article" date="2023" name="Ecotoxicol. Environ. Saf.">
        <title>Mercury remediation potential of mercury-resistant strain Rheinheimera metallidurans sp. nov. isolated from a municipal waste dumping site.</title>
        <authorList>
            <person name="Yadav V."/>
            <person name="Manjhi A."/>
            <person name="Vadakedath N."/>
        </authorList>
    </citation>
    <scope>NUCLEOTIDE SEQUENCE [LARGE SCALE GENOMIC DNA]</scope>
    <source>
        <strain evidence="6 7">E-49</strain>
    </source>
</reference>
<protein>
    <submittedName>
        <fullName evidence="6">Universal stress protein</fullName>
    </submittedName>
</protein>
<dbReference type="PANTHER" id="PTHR47892">
    <property type="entry name" value="UNIVERSAL STRESS PROTEIN E"/>
    <property type="match status" value="1"/>
</dbReference>
<name>A0ABU8C1C8_9GAMM</name>
<evidence type="ECO:0000256" key="4">
    <source>
        <dbReference type="ARBA" id="ARBA00037131"/>
    </source>
</evidence>
<dbReference type="InterPro" id="IPR006016">
    <property type="entry name" value="UspA"/>
</dbReference>